<feature type="region of interest" description="Disordered" evidence="1">
    <location>
        <begin position="1"/>
        <end position="50"/>
    </location>
</feature>
<protein>
    <submittedName>
        <fullName evidence="2">Uncharacterized protein</fullName>
    </submittedName>
</protein>
<name>A0A8H4B346_GIGMA</name>
<comment type="caution">
    <text evidence="2">The sequence shown here is derived from an EMBL/GenBank/DDBJ whole genome shotgun (WGS) entry which is preliminary data.</text>
</comment>
<sequence length="301" mass="36665">MTTDLKYRLRNYNKKINNPQTTESDQHESDLEHGNQLEQNEHTDNQYEHDFEQQRHDIEQRENDLKQREHDLKQREHDLEQREHDLERREHEYEEPENVIKKFFDLWSNPELRTDMENGLDSYSFQLVKKKEAKTIDENDTELWMKGLKASDIKACHKIYDDIKNEAPENIEWEDIKNEYDNLEDKETYIKTFYMDWLSDKPGVIAKNQKCSINDVILKRLKYFLLGNYIIQYYPNNIKDLKYNFVNYQRVANLYDIIGKNFLELPMPSSFFSKHDNGYKVESLIKWFMQDKGKLQYIYFK</sequence>
<keyword evidence="3" id="KW-1185">Reference proteome</keyword>
<dbReference type="OrthoDB" id="2462226at2759"/>
<dbReference type="Proteomes" id="UP000439903">
    <property type="component" value="Unassembled WGS sequence"/>
</dbReference>
<feature type="compositionally biased region" description="Basic and acidic residues" evidence="1">
    <location>
        <begin position="24"/>
        <end position="50"/>
    </location>
</feature>
<proteinExistence type="predicted"/>
<feature type="region of interest" description="Disordered" evidence="1">
    <location>
        <begin position="72"/>
        <end position="93"/>
    </location>
</feature>
<feature type="compositionally biased region" description="Polar residues" evidence="1">
    <location>
        <begin position="14"/>
        <end position="23"/>
    </location>
</feature>
<evidence type="ECO:0000313" key="2">
    <source>
        <dbReference type="EMBL" id="KAF0555922.1"/>
    </source>
</evidence>
<evidence type="ECO:0000313" key="3">
    <source>
        <dbReference type="Proteomes" id="UP000439903"/>
    </source>
</evidence>
<dbReference type="EMBL" id="WTPW01000037">
    <property type="protein sequence ID" value="KAF0555922.1"/>
    <property type="molecule type" value="Genomic_DNA"/>
</dbReference>
<evidence type="ECO:0000256" key="1">
    <source>
        <dbReference type="SAM" id="MobiDB-lite"/>
    </source>
</evidence>
<accession>A0A8H4B346</accession>
<reference evidence="2 3" key="1">
    <citation type="journal article" date="2019" name="Environ. Microbiol.">
        <title>At the nexus of three kingdoms: the genome of the mycorrhizal fungus Gigaspora margarita provides insights into plant, endobacterial and fungal interactions.</title>
        <authorList>
            <person name="Venice F."/>
            <person name="Ghignone S."/>
            <person name="Salvioli di Fossalunga A."/>
            <person name="Amselem J."/>
            <person name="Novero M."/>
            <person name="Xianan X."/>
            <person name="Sedzielewska Toro K."/>
            <person name="Morin E."/>
            <person name="Lipzen A."/>
            <person name="Grigoriev I.V."/>
            <person name="Henrissat B."/>
            <person name="Martin F.M."/>
            <person name="Bonfante P."/>
        </authorList>
    </citation>
    <scope>NUCLEOTIDE SEQUENCE [LARGE SCALE GENOMIC DNA]</scope>
    <source>
        <strain evidence="2 3">BEG34</strain>
    </source>
</reference>
<gene>
    <name evidence="2" type="ORF">F8M41_016536</name>
</gene>
<organism evidence="2 3">
    <name type="scientific">Gigaspora margarita</name>
    <dbReference type="NCBI Taxonomy" id="4874"/>
    <lineage>
        <taxon>Eukaryota</taxon>
        <taxon>Fungi</taxon>
        <taxon>Fungi incertae sedis</taxon>
        <taxon>Mucoromycota</taxon>
        <taxon>Glomeromycotina</taxon>
        <taxon>Glomeromycetes</taxon>
        <taxon>Diversisporales</taxon>
        <taxon>Gigasporaceae</taxon>
        <taxon>Gigaspora</taxon>
    </lineage>
</organism>
<dbReference type="AlphaFoldDB" id="A0A8H4B346"/>